<sequence length="466" mass="51899">LTSVEISKYQLPSNWTLDIKMPGSLFQELNEHAPTRRASGIRREITVPCVDVIPYPLLFGAEYFDISDEATWVVSSYKRGHSVPELRHPGIDNYWQTNGSLPHLLTLYFNRLTPISHLCIYVDTHVDGSYSPKTLSIRRGTQLCDMVENVLVHLESYKGWAVIPLRTRENPRWIMPPKVLTRSSDVERWFIRMERAAMVQYRMDDAMEAVLSAMEVEETDDYDKEYGDYLKTLLSKAFSQLKAHAGNILLQQFKAGICQDVITFTILRSVPDSFEKAVQIAARNELMINHVTASTASALAIMTSADARKQTSGHEDETTGEEAAIHAEHLSDIDKLAMNKLFRSDAVSNAATAARVGHLEAASGAELAVTKAYVMAIIISDTLRVQHTVIWVKGLSHQFLSNILFTKPIAVAPVGMKSASSRSQVLVTMEQMPPKEQKAGDGCQLTLSKIIEQFSGVLATSDEDLG</sequence>
<dbReference type="SMART" id="SM01337">
    <property type="entry name" value="APC10"/>
    <property type="match status" value="1"/>
</dbReference>
<evidence type="ECO:0000256" key="6">
    <source>
        <dbReference type="ARBA" id="ARBA00023306"/>
    </source>
</evidence>
<evidence type="ECO:0000256" key="3">
    <source>
        <dbReference type="ARBA" id="ARBA00022618"/>
    </source>
</evidence>
<accession>A0A0V1N498</accession>
<dbReference type="Pfam" id="PF03256">
    <property type="entry name" value="ANAPC10"/>
    <property type="match status" value="1"/>
</dbReference>
<dbReference type="InterPro" id="IPR008979">
    <property type="entry name" value="Galactose-bd-like_sf"/>
</dbReference>
<keyword evidence="9" id="KW-1185">Reference proteome</keyword>
<evidence type="ECO:0000256" key="1">
    <source>
        <dbReference type="ARBA" id="ARBA00006762"/>
    </source>
</evidence>
<comment type="caution">
    <text evidence="8">The sequence shown here is derived from an EMBL/GenBank/DDBJ whole genome shotgun (WGS) entry which is preliminary data.</text>
</comment>
<dbReference type="PROSITE" id="PS51284">
    <property type="entry name" value="DOC"/>
    <property type="match status" value="1"/>
</dbReference>
<name>A0A0V1N498_9BILA</name>
<protein>
    <recommendedName>
        <fullName evidence="2">Anaphase-promoting complex subunit 10</fullName>
    </recommendedName>
</protein>
<proteinExistence type="inferred from homology"/>
<dbReference type="Proteomes" id="UP000054843">
    <property type="component" value="Unassembled WGS sequence"/>
</dbReference>
<evidence type="ECO:0000256" key="4">
    <source>
        <dbReference type="ARBA" id="ARBA00022776"/>
    </source>
</evidence>
<dbReference type="GO" id="GO:0070979">
    <property type="term" value="P:protein K11-linked ubiquitination"/>
    <property type="evidence" value="ECO:0007669"/>
    <property type="project" value="TreeGrafter"/>
</dbReference>
<evidence type="ECO:0000256" key="5">
    <source>
        <dbReference type="ARBA" id="ARBA00022786"/>
    </source>
</evidence>
<keyword evidence="3" id="KW-0132">Cell division</keyword>
<dbReference type="GO" id="GO:0005680">
    <property type="term" value="C:anaphase-promoting complex"/>
    <property type="evidence" value="ECO:0007669"/>
    <property type="project" value="InterPro"/>
</dbReference>
<keyword evidence="4" id="KW-0498">Mitosis</keyword>
<gene>
    <name evidence="8" type="primary">Apc10</name>
    <name evidence="8" type="ORF">T10_2679</name>
</gene>
<dbReference type="STRING" id="268474.A0A0V1N498"/>
<dbReference type="GO" id="GO:0031145">
    <property type="term" value="P:anaphase-promoting complex-dependent catabolic process"/>
    <property type="evidence" value="ECO:0007669"/>
    <property type="project" value="InterPro"/>
</dbReference>
<evidence type="ECO:0000313" key="8">
    <source>
        <dbReference type="EMBL" id="KRZ78820.1"/>
    </source>
</evidence>
<evidence type="ECO:0000256" key="2">
    <source>
        <dbReference type="ARBA" id="ARBA00013927"/>
    </source>
</evidence>
<evidence type="ECO:0000313" key="9">
    <source>
        <dbReference type="Proteomes" id="UP000054843"/>
    </source>
</evidence>
<keyword evidence="5" id="KW-0833">Ubl conjugation pathway</keyword>
<dbReference type="PANTHER" id="PTHR12936:SF0">
    <property type="entry name" value="ANAPHASE-PROMOTING COMPLEX SUBUNIT 10"/>
    <property type="match status" value="1"/>
</dbReference>
<dbReference type="OrthoDB" id="10314020at2759"/>
<dbReference type="EMBL" id="JYDO01000010">
    <property type="protein sequence ID" value="KRZ78820.1"/>
    <property type="molecule type" value="Genomic_DNA"/>
</dbReference>
<organism evidence="8 9">
    <name type="scientific">Trichinella papuae</name>
    <dbReference type="NCBI Taxonomy" id="268474"/>
    <lineage>
        <taxon>Eukaryota</taxon>
        <taxon>Metazoa</taxon>
        <taxon>Ecdysozoa</taxon>
        <taxon>Nematoda</taxon>
        <taxon>Enoplea</taxon>
        <taxon>Dorylaimia</taxon>
        <taxon>Trichinellida</taxon>
        <taxon>Trichinellidae</taxon>
        <taxon>Trichinella</taxon>
    </lineage>
</organism>
<feature type="domain" description="DOC" evidence="7">
    <location>
        <begin position="42"/>
        <end position="239"/>
    </location>
</feature>
<dbReference type="SUPFAM" id="SSF49785">
    <property type="entry name" value="Galactose-binding domain-like"/>
    <property type="match status" value="1"/>
</dbReference>
<comment type="similarity">
    <text evidence="1">Belongs to the APC10 family.</text>
</comment>
<dbReference type="InterPro" id="IPR004939">
    <property type="entry name" value="APC_su10/DOC_dom"/>
</dbReference>
<dbReference type="GO" id="GO:0051301">
    <property type="term" value="P:cell division"/>
    <property type="evidence" value="ECO:0007669"/>
    <property type="project" value="UniProtKB-KW"/>
</dbReference>
<dbReference type="InterPro" id="IPR016901">
    <property type="entry name" value="APC10/Doc1"/>
</dbReference>
<reference evidence="8 9" key="1">
    <citation type="submission" date="2015-01" db="EMBL/GenBank/DDBJ databases">
        <title>Evolution of Trichinella species and genotypes.</title>
        <authorList>
            <person name="Korhonen P.K."/>
            <person name="Edoardo P."/>
            <person name="Giuseppe L.R."/>
            <person name="Gasser R.B."/>
        </authorList>
    </citation>
    <scope>NUCLEOTIDE SEQUENCE [LARGE SCALE GENOMIC DNA]</scope>
    <source>
        <strain evidence="8">ISS1980</strain>
    </source>
</reference>
<keyword evidence="6" id="KW-0131">Cell cycle</keyword>
<feature type="non-terminal residue" evidence="8">
    <location>
        <position position="1"/>
    </location>
</feature>
<dbReference type="Gene3D" id="2.60.120.260">
    <property type="entry name" value="Galactose-binding domain-like"/>
    <property type="match status" value="1"/>
</dbReference>
<dbReference type="AlphaFoldDB" id="A0A0V1N498"/>
<evidence type="ECO:0000259" key="7">
    <source>
        <dbReference type="PROSITE" id="PS51284"/>
    </source>
</evidence>
<dbReference type="PANTHER" id="PTHR12936">
    <property type="entry name" value="ANAPHASE-PROMOTING COMPLEX 10"/>
    <property type="match status" value="1"/>
</dbReference>